<evidence type="ECO:0000256" key="3">
    <source>
        <dbReference type="ARBA" id="ARBA00022989"/>
    </source>
</evidence>
<organism evidence="7 8">
    <name type="scientific">Halorubrum ezzemoulense DSM 17463</name>
    <dbReference type="NCBI Taxonomy" id="1121945"/>
    <lineage>
        <taxon>Archaea</taxon>
        <taxon>Methanobacteriati</taxon>
        <taxon>Methanobacteriota</taxon>
        <taxon>Stenosarchaea group</taxon>
        <taxon>Halobacteria</taxon>
        <taxon>Halobacteriales</taxon>
        <taxon>Haloferacaceae</taxon>
        <taxon>Halorubrum</taxon>
    </lineage>
</organism>
<protein>
    <recommendedName>
        <fullName evidence="6">Peptidase S54 rhomboid domain-containing protein</fullName>
    </recommendedName>
</protein>
<keyword evidence="2 5" id="KW-0812">Transmembrane</keyword>
<proteinExistence type="predicted"/>
<sequence>MIGVEAAQKWFYFTPDLGTGWIAAPFSHNVQDIDHLLGNLTSLFLAGSLIEPHLKTRQYITVILISMAFSIIIPVIGLILLVDEEWLVAGASGGVYGLWVFASIYRFDVVQKWRVWISVDEWEDLRYWFECVIVLFGFTLPVVVPFVDLYSGGSANSISHISGMALGGVLGLKLKNG</sequence>
<keyword evidence="4 5" id="KW-0472">Membrane</keyword>
<dbReference type="Proteomes" id="UP000193587">
    <property type="component" value="Unassembled WGS sequence"/>
</dbReference>
<evidence type="ECO:0000313" key="8">
    <source>
        <dbReference type="Proteomes" id="UP000193587"/>
    </source>
</evidence>
<dbReference type="InterPro" id="IPR022764">
    <property type="entry name" value="Peptidase_S54_rhomboid_dom"/>
</dbReference>
<evidence type="ECO:0000256" key="2">
    <source>
        <dbReference type="ARBA" id="ARBA00022692"/>
    </source>
</evidence>
<dbReference type="GO" id="GO:0016020">
    <property type="term" value="C:membrane"/>
    <property type="evidence" value="ECO:0007669"/>
    <property type="project" value="UniProtKB-SubCell"/>
</dbReference>
<evidence type="ECO:0000259" key="6">
    <source>
        <dbReference type="Pfam" id="PF01694"/>
    </source>
</evidence>
<feature type="transmembrane region" description="Helical" evidence="5">
    <location>
        <begin position="59"/>
        <end position="80"/>
    </location>
</feature>
<dbReference type="AlphaFoldDB" id="A0A1X4GAA5"/>
<reference evidence="7 8" key="1">
    <citation type="submission" date="2017-04" db="EMBL/GenBank/DDBJ databases">
        <title>MLSA of the genus Halorubrum.</title>
        <authorList>
            <person name="De La Haba R."/>
            <person name="Sanchez-Porro C."/>
            <person name="Infante-Dominguez C."/>
            <person name="Ventosa A."/>
        </authorList>
    </citation>
    <scope>NUCLEOTIDE SEQUENCE [LARGE SCALE GENOMIC DNA]</scope>
    <source>
        <strain evidence="7 8">DSM 17463</strain>
    </source>
</reference>
<name>A0A1X4GAA5_HALEZ</name>
<dbReference type="EMBL" id="NEDJ01000067">
    <property type="protein sequence ID" value="OSO94135.1"/>
    <property type="molecule type" value="Genomic_DNA"/>
</dbReference>
<dbReference type="InterPro" id="IPR035952">
    <property type="entry name" value="Rhomboid-like_sf"/>
</dbReference>
<feature type="transmembrane region" description="Helical" evidence="5">
    <location>
        <begin position="127"/>
        <end position="147"/>
    </location>
</feature>
<comment type="caution">
    <text evidence="7">The sequence shown here is derived from an EMBL/GenBank/DDBJ whole genome shotgun (WGS) entry which is preliminary data.</text>
</comment>
<dbReference type="GO" id="GO:0004252">
    <property type="term" value="F:serine-type endopeptidase activity"/>
    <property type="evidence" value="ECO:0007669"/>
    <property type="project" value="InterPro"/>
</dbReference>
<dbReference type="Pfam" id="PF01694">
    <property type="entry name" value="Rhomboid"/>
    <property type="match status" value="1"/>
</dbReference>
<keyword evidence="3 5" id="KW-1133">Transmembrane helix</keyword>
<evidence type="ECO:0000256" key="5">
    <source>
        <dbReference type="SAM" id="Phobius"/>
    </source>
</evidence>
<evidence type="ECO:0000256" key="1">
    <source>
        <dbReference type="ARBA" id="ARBA00004141"/>
    </source>
</evidence>
<feature type="domain" description="Peptidase S54 rhomboid" evidence="6">
    <location>
        <begin position="21"/>
        <end position="173"/>
    </location>
</feature>
<evidence type="ECO:0000313" key="7">
    <source>
        <dbReference type="EMBL" id="OSO94135.1"/>
    </source>
</evidence>
<evidence type="ECO:0000256" key="4">
    <source>
        <dbReference type="ARBA" id="ARBA00023136"/>
    </source>
</evidence>
<feature type="transmembrane region" description="Helical" evidence="5">
    <location>
        <begin position="86"/>
        <end position="107"/>
    </location>
</feature>
<dbReference type="Gene3D" id="1.20.1540.10">
    <property type="entry name" value="Rhomboid-like"/>
    <property type="match status" value="1"/>
</dbReference>
<gene>
    <name evidence="7" type="ORF">B9H04_14520</name>
</gene>
<comment type="subcellular location">
    <subcellularLocation>
        <location evidence="1">Membrane</location>
        <topology evidence="1">Multi-pass membrane protein</topology>
    </subcellularLocation>
</comment>
<dbReference type="SUPFAM" id="SSF144091">
    <property type="entry name" value="Rhomboid-like"/>
    <property type="match status" value="1"/>
</dbReference>
<accession>A0A1X4GAA5</accession>